<evidence type="ECO:0000256" key="8">
    <source>
        <dbReference type="ARBA" id="ARBA00022833"/>
    </source>
</evidence>
<dbReference type="PANTHER" id="PTHR12876:SF36">
    <property type="entry name" value="RIBONUCLEASE ZC3H12C-RELATED"/>
    <property type="match status" value="1"/>
</dbReference>
<keyword evidence="7" id="KW-0378">Hydrolase</keyword>
<evidence type="ECO:0000256" key="2">
    <source>
        <dbReference type="ARBA" id="ARBA00010922"/>
    </source>
</evidence>
<evidence type="ECO:0000256" key="1">
    <source>
        <dbReference type="ARBA" id="ARBA00001946"/>
    </source>
</evidence>
<feature type="region of interest" description="Disordered" evidence="11">
    <location>
        <begin position="29"/>
        <end position="93"/>
    </location>
</feature>
<dbReference type="GO" id="GO:0036464">
    <property type="term" value="C:cytoplasmic ribonucleoprotein granule"/>
    <property type="evidence" value="ECO:0007669"/>
    <property type="project" value="TreeGrafter"/>
</dbReference>
<reference evidence="13" key="3">
    <citation type="submission" date="2025-09" db="UniProtKB">
        <authorList>
            <consortium name="Ensembl"/>
        </authorList>
    </citation>
    <scope>IDENTIFICATION</scope>
</reference>
<dbReference type="InterPro" id="IPR051101">
    <property type="entry name" value="ZC3H12/N4BP1_RNase_Reg"/>
</dbReference>
<dbReference type="RefSeq" id="XP_036838715.1">
    <property type="nucleotide sequence ID" value="XM_036982820.1"/>
</dbReference>
<feature type="compositionally biased region" description="Low complexity" evidence="11">
    <location>
        <begin position="445"/>
        <end position="456"/>
    </location>
</feature>
<reference evidence="13" key="1">
    <citation type="submission" date="2020-07" db="EMBL/GenBank/DDBJ databases">
        <title>A long reads based de novo assembly of the rainbow trout Arlee double haploid line genome.</title>
        <authorList>
            <person name="Gao G."/>
            <person name="Palti Y."/>
        </authorList>
    </citation>
    <scope>NUCLEOTIDE SEQUENCE [LARGE SCALE GENOMIC DNA]</scope>
</reference>
<feature type="region of interest" description="Disordered" evidence="11">
    <location>
        <begin position="117"/>
        <end position="141"/>
    </location>
</feature>
<evidence type="ECO:0000256" key="4">
    <source>
        <dbReference type="ARBA" id="ARBA00022723"/>
    </source>
</evidence>
<feature type="domain" description="C3H1-type" evidence="12">
    <location>
        <begin position="405"/>
        <end position="430"/>
    </location>
</feature>
<feature type="region of interest" description="Disordered" evidence="11">
    <location>
        <begin position="513"/>
        <end position="572"/>
    </location>
</feature>
<keyword evidence="8 10" id="KW-0862">Zinc</keyword>
<reference evidence="13" key="2">
    <citation type="submission" date="2025-08" db="UniProtKB">
        <authorList>
            <consortium name="Ensembl"/>
        </authorList>
    </citation>
    <scope>IDENTIFICATION</scope>
</reference>
<sequence>MGLKDHPEEDGAGRILDLGLVLEYLHIEGSVSRQAGADTGPSMEPGEEEEEACEGSGSCSLSTPGGKEGEVVGEESAGFDSDPEPARKSTGSNLAGGVFVSELDGVPVPNTHQPLCRTPCVDLGSEGPPDPPSGEPSSGEALREYQSKLEFALKLGYAEELVRLVLAKLGPYTLINDILGELVKLGRKVETNQQLTGSTASQPTPSTCSSSSTCGYVEAQQGRTDSPYQTDLLLGDKDNLRPVVLDGSNVAMSHGNKEVFSCYGIQLAVDWFLERGHRDITVFVPSWKKEQSRPDALITDQDILRRLEKDKILVFTPSRRVQGRRVVCYDDRFIVKLAYESDGIIVSNDNYRDLASEKPEWKKLIDERLLMYSFVNDKFMPPDDPLGRHGPSLENFLRKRPIMPEHKKQPCPYGKKCTYGHKCKYYHPERSAQCQRSVADELRASAKTSATSTSAKGQAGEAGLVKSHSVPNNVAMGTKRGSAPKRQCDPSIRALSYGEAEDKLRHAEKCNSLSSSSGSSCCSGSVTLSPAPGGPPSSALSDPQEQPPSLGRDTPYMTLPHPHPDPYSSSCDPPDLSYYSVTPAHSGLPARRSPESRFPLDTDLRLLGSSDCVSSGCDSYGEKASCLCCPGPLLDKYIHHQHHQHNRLYSQHSAPLLEPHHPSPHTSVLYGYHQSLARGHSFPHDEPPDPHLKRPLYPLPPPLQHQAVGARSSCPGDYPSVSQSGPYPAGSPLGRCLANTRLETLSDSRLYKRSALPPRKAFSWDPYCSQPPQSCYETYQSLPENHDVGWGHTSPWGQTTHSYHPSHQPYSSQPPHPPYPSHPPYPPQPPHPSHAPQPSHPSMPLHHMHQEPPALSRYGEVRGKVYLNLCNIFPSELVSRVMGRNPHVTDAQQLAAAILAEKSQSDY</sequence>
<evidence type="ECO:0000313" key="14">
    <source>
        <dbReference type="Proteomes" id="UP000694395"/>
    </source>
</evidence>
<feature type="zinc finger region" description="C3H1-type" evidence="10">
    <location>
        <begin position="405"/>
        <end position="430"/>
    </location>
</feature>
<dbReference type="Ensembl" id="ENSOMYT00000072614.2">
    <property type="protein sequence ID" value="ENSOMYP00000066674.2"/>
    <property type="gene ID" value="ENSOMYG00000030884.2"/>
</dbReference>
<evidence type="ECO:0000256" key="3">
    <source>
        <dbReference type="ARBA" id="ARBA00022722"/>
    </source>
</evidence>
<dbReference type="OrthoDB" id="392925at2759"/>
<feature type="compositionally biased region" description="Low complexity" evidence="11">
    <location>
        <begin position="513"/>
        <end position="541"/>
    </location>
</feature>
<protein>
    <recommendedName>
        <fullName evidence="12">C3H1-type domain-containing protein</fullName>
    </recommendedName>
</protein>
<keyword evidence="9" id="KW-0460">Magnesium</keyword>
<keyword evidence="6 10" id="KW-0863">Zinc-finger</keyword>
<dbReference type="GO" id="GO:0003729">
    <property type="term" value="F:mRNA binding"/>
    <property type="evidence" value="ECO:0007669"/>
    <property type="project" value="TreeGrafter"/>
</dbReference>
<dbReference type="RefSeq" id="XP_036838716.1">
    <property type="nucleotide sequence ID" value="XM_036982821.1"/>
</dbReference>
<keyword evidence="3" id="KW-0540">Nuclease</keyword>
<accession>A0A8C7SCR3</accession>
<proteinExistence type="inferred from homology"/>
<evidence type="ECO:0000256" key="5">
    <source>
        <dbReference type="ARBA" id="ARBA00022759"/>
    </source>
</evidence>
<dbReference type="GO" id="GO:0005634">
    <property type="term" value="C:nucleus"/>
    <property type="evidence" value="ECO:0007669"/>
    <property type="project" value="TreeGrafter"/>
</dbReference>
<feature type="region of interest" description="Disordered" evidence="11">
    <location>
        <begin position="445"/>
        <end position="490"/>
    </location>
</feature>
<evidence type="ECO:0000256" key="9">
    <source>
        <dbReference type="ARBA" id="ARBA00022842"/>
    </source>
</evidence>
<feature type="region of interest" description="Disordered" evidence="11">
    <location>
        <begin position="678"/>
        <end position="727"/>
    </location>
</feature>
<dbReference type="GO" id="GO:0016787">
    <property type="term" value="F:hydrolase activity"/>
    <property type="evidence" value="ECO:0007669"/>
    <property type="project" value="UniProtKB-KW"/>
</dbReference>
<dbReference type="GO" id="GO:0008270">
    <property type="term" value="F:zinc ion binding"/>
    <property type="evidence" value="ECO:0007669"/>
    <property type="project" value="UniProtKB-KW"/>
</dbReference>
<dbReference type="AlphaFoldDB" id="A0A8C7SCR3"/>
<comment type="cofactor">
    <cofactor evidence="1">
        <name>Mg(2+)</name>
        <dbReference type="ChEBI" id="CHEBI:18420"/>
    </cofactor>
</comment>
<keyword evidence="14" id="KW-1185">Reference proteome</keyword>
<dbReference type="GeneTree" id="ENSGT00940000155107"/>
<dbReference type="GO" id="GO:0004521">
    <property type="term" value="F:RNA endonuclease activity"/>
    <property type="evidence" value="ECO:0007669"/>
    <property type="project" value="TreeGrafter"/>
</dbReference>
<evidence type="ECO:0000256" key="7">
    <source>
        <dbReference type="ARBA" id="ARBA00022801"/>
    </source>
</evidence>
<evidence type="ECO:0000256" key="10">
    <source>
        <dbReference type="PROSITE-ProRule" id="PRU00723"/>
    </source>
</evidence>
<comment type="similarity">
    <text evidence="2">Belongs to the ZC3H12 family.</text>
</comment>
<name>A0A8C7SCR3_ONCMY</name>
<keyword evidence="4 10" id="KW-0479">Metal-binding</keyword>
<dbReference type="Proteomes" id="UP000694395">
    <property type="component" value="Chromosome 7"/>
</dbReference>
<dbReference type="Pfam" id="PF11977">
    <property type="entry name" value="RNase_Zc3h12a"/>
    <property type="match status" value="1"/>
</dbReference>
<feature type="region of interest" description="Disordered" evidence="11">
    <location>
        <begin position="799"/>
        <end position="850"/>
    </location>
</feature>
<evidence type="ECO:0000259" key="12">
    <source>
        <dbReference type="PROSITE" id="PS50103"/>
    </source>
</evidence>
<dbReference type="PANTHER" id="PTHR12876">
    <property type="entry name" value="N4BP1-RELATED"/>
    <property type="match status" value="1"/>
</dbReference>
<dbReference type="RefSeq" id="XP_036838714.1">
    <property type="nucleotide sequence ID" value="XM_036982819.1"/>
</dbReference>
<dbReference type="GeneID" id="110528797"/>
<feature type="compositionally biased region" description="Pro residues" evidence="11">
    <location>
        <begin position="812"/>
        <end position="841"/>
    </location>
</feature>
<dbReference type="InterPro" id="IPR000571">
    <property type="entry name" value="Znf_CCCH"/>
</dbReference>
<organism evidence="13 14">
    <name type="scientific">Oncorhynchus mykiss</name>
    <name type="common">Rainbow trout</name>
    <name type="synonym">Salmo gairdneri</name>
    <dbReference type="NCBI Taxonomy" id="8022"/>
    <lineage>
        <taxon>Eukaryota</taxon>
        <taxon>Metazoa</taxon>
        <taxon>Chordata</taxon>
        <taxon>Craniata</taxon>
        <taxon>Vertebrata</taxon>
        <taxon>Euteleostomi</taxon>
        <taxon>Actinopterygii</taxon>
        <taxon>Neopterygii</taxon>
        <taxon>Teleostei</taxon>
        <taxon>Protacanthopterygii</taxon>
        <taxon>Salmoniformes</taxon>
        <taxon>Salmonidae</taxon>
        <taxon>Salmoninae</taxon>
        <taxon>Oncorhynchus</taxon>
    </lineage>
</organism>
<evidence type="ECO:0000256" key="11">
    <source>
        <dbReference type="SAM" id="MobiDB-lite"/>
    </source>
</evidence>
<feature type="compositionally biased region" description="Basic and acidic residues" evidence="11">
    <location>
        <begin position="682"/>
        <end position="692"/>
    </location>
</feature>
<evidence type="ECO:0000256" key="6">
    <source>
        <dbReference type="ARBA" id="ARBA00022771"/>
    </source>
</evidence>
<evidence type="ECO:0000313" key="13">
    <source>
        <dbReference type="Ensembl" id="ENSOMYP00000066674.2"/>
    </source>
</evidence>
<dbReference type="PROSITE" id="PS50103">
    <property type="entry name" value="ZF_C3H1"/>
    <property type="match status" value="1"/>
</dbReference>
<dbReference type="Pfam" id="PF18561">
    <property type="entry name" value="Regnase_1_C"/>
    <property type="match status" value="1"/>
</dbReference>
<dbReference type="InterPro" id="IPR040757">
    <property type="entry name" value="Regnase_1/ZC3H12_C"/>
</dbReference>
<keyword evidence="5" id="KW-0255">Endonuclease</keyword>
<dbReference type="FunFam" id="3.40.50.11980:FF:000001">
    <property type="entry name" value="ZC3H12A isoform 1"/>
    <property type="match status" value="1"/>
</dbReference>
<feature type="compositionally biased region" description="Low complexity" evidence="11">
    <location>
        <begin position="801"/>
        <end position="811"/>
    </location>
</feature>
<dbReference type="InterPro" id="IPR021869">
    <property type="entry name" value="RNase_Zc3h12_NYN"/>
</dbReference>
<dbReference type="KEGG" id="omy:110528797"/>
<dbReference type="CDD" id="cd18729">
    <property type="entry name" value="PIN_Zc3h12-like"/>
    <property type="match status" value="1"/>
</dbReference>
<dbReference type="Pfam" id="PF18039">
    <property type="entry name" value="UBA_6"/>
    <property type="match status" value="1"/>
</dbReference>
<gene>
    <name evidence="13" type="primary">LOC110528797</name>
</gene>
<dbReference type="Gene3D" id="3.40.50.11980">
    <property type="match status" value="1"/>
</dbReference>
<dbReference type="InterPro" id="IPR040546">
    <property type="entry name" value="Rege-1_UBA-like"/>
</dbReference>